<organism evidence="1 2">
    <name type="scientific">Arachis hypogaea</name>
    <name type="common">Peanut</name>
    <dbReference type="NCBI Taxonomy" id="3818"/>
    <lineage>
        <taxon>Eukaryota</taxon>
        <taxon>Viridiplantae</taxon>
        <taxon>Streptophyta</taxon>
        <taxon>Embryophyta</taxon>
        <taxon>Tracheophyta</taxon>
        <taxon>Spermatophyta</taxon>
        <taxon>Magnoliopsida</taxon>
        <taxon>eudicotyledons</taxon>
        <taxon>Gunneridae</taxon>
        <taxon>Pentapetalae</taxon>
        <taxon>rosids</taxon>
        <taxon>fabids</taxon>
        <taxon>Fabales</taxon>
        <taxon>Fabaceae</taxon>
        <taxon>Papilionoideae</taxon>
        <taxon>50 kb inversion clade</taxon>
        <taxon>dalbergioids sensu lato</taxon>
        <taxon>Dalbergieae</taxon>
        <taxon>Pterocarpus clade</taxon>
        <taxon>Arachis</taxon>
    </lineage>
</organism>
<evidence type="ECO:0000313" key="1">
    <source>
        <dbReference type="EMBL" id="RYQ98643.1"/>
    </source>
</evidence>
<dbReference type="EMBL" id="SDMP01000017">
    <property type="protein sequence ID" value="RYQ98643.1"/>
    <property type="molecule type" value="Genomic_DNA"/>
</dbReference>
<accession>A0A444Y9P7</accession>
<protein>
    <submittedName>
        <fullName evidence="1">Uncharacterized protein</fullName>
    </submittedName>
</protein>
<gene>
    <name evidence="1" type="ORF">Ahy_B07g086410</name>
</gene>
<name>A0A444Y9P7_ARAHY</name>
<dbReference type="AlphaFoldDB" id="A0A444Y9P7"/>
<reference evidence="1 2" key="1">
    <citation type="submission" date="2019-01" db="EMBL/GenBank/DDBJ databases">
        <title>Sequencing of cultivated peanut Arachis hypogaea provides insights into genome evolution and oil improvement.</title>
        <authorList>
            <person name="Chen X."/>
        </authorList>
    </citation>
    <scope>NUCLEOTIDE SEQUENCE [LARGE SCALE GENOMIC DNA]</scope>
    <source>
        <strain evidence="2">cv. Fuhuasheng</strain>
        <tissue evidence="1">Leaves</tissue>
    </source>
</reference>
<dbReference type="Proteomes" id="UP000289738">
    <property type="component" value="Chromosome B07"/>
</dbReference>
<evidence type="ECO:0000313" key="2">
    <source>
        <dbReference type="Proteomes" id="UP000289738"/>
    </source>
</evidence>
<sequence>MRLLPIVMELGRLLELVEFLRKFKASYLQKLIINIGNIGYVEGIRGWFVNTTCITNVYENGYALAFDGGYRWGHMTTNLVECINSVLKGARNFPVTALVKAIF</sequence>
<proteinExistence type="predicted"/>
<keyword evidence="2" id="KW-1185">Reference proteome</keyword>
<comment type="caution">
    <text evidence="1">The sequence shown here is derived from an EMBL/GenBank/DDBJ whole genome shotgun (WGS) entry which is preliminary data.</text>
</comment>